<evidence type="ECO:0000256" key="2">
    <source>
        <dbReference type="ARBA" id="ARBA00022670"/>
    </source>
</evidence>
<dbReference type="VEuPathDB" id="MicrosporidiaDB:NEQG_01730"/>
<dbReference type="EMBL" id="GL870879">
    <property type="protein sequence ID" value="EIJ88286.1"/>
    <property type="molecule type" value="Genomic_DNA"/>
</dbReference>
<dbReference type="InterPro" id="IPR042266">
    <property type="entry name" value="PPPDE_sf"/>
</dbReference>
<feature type="domain" description="PPPDE" evidence="4">
    <location>
        <begin position="2"/>
        <end position="145"/>
    </location>
</feature>
<evidence type="ECO:0000313" key="5">
    <source>
        <dbReference type="EMBL" id="EIJ88286.1"/>
    </source>
</evidence>
<dbReference type="GO" id="GO:0008233">
    <property type="term" value="F:peptidase activity"/>
    <property type="evidence" value="ECO:0007669"/>
    <property type="project" value="UniProtKB-KW"/>
</dbReference>
<dbReference type="SMART" id="SM01179">
    <property type="entry name" value="DUF862"/>
    <property type="match status" value="1"/>
</dbReference>
<dbReference type="OMA" id="HLMLGKQ"/>
<keyword evidence="6" id="KW-1185">Reference proteome</keyword>
<organism evidence="5 6">
    <name type="scientific">Nematocida parisii (strain ERTm3)</name>
    <name type="common">Nematode killer fungus</name>
    <dbReference type="NCBI Taxonomy" id="935791"/>
    <lineage>
        <taxon>Eukaryota</taxon>
        <taxon>Fungi</taxon>
        <taxon>Fungi incertae sedis</taxon>
        <taxon>Microsporidia</taxon>
        <taxon>Nematocida</taxon>
    </lineage>
</organism>
<dbReference type="PROSITE" id="PS51858">
    <property type="entry name" value="PPPDE"/>
    <property type="match status" value="1"/>
</dbReference>
<protein>
    <recommendedName>
        <fullName evidence="4">PPPDE domain-containing protein</fullName>
    </recommendedName>
</protein>
<dbReference type="Gene3D" id="3.90.1720.30">
    <property type="entry name" value="PPPDE domains"/>
    <property type="match status" value="1"/>
</dbReference>
<accession>I3EGD9</accession>
<dbReference type="GO" id="GO:0070646">
    <property type="term" value="P:protein modification by small protein removal"/>
    <property type="evidence" value="ECO:0007669"/>
    <property type="project" value="TreeGrafter"/>
</dbReference>
<reference evidence="5" key="1">
    <citation type="submission" date="2011-01" db="EMBL/GenBank/DDBJ databases">
        <title>The Genome Sequence of Nematocida parisii strain ERTm3.</title>
        <authorList>
            <consortium name="The Broad Institute Genome Sequencing Platform"/>
            <consortium name="The Broad Institute Genome Sequencing Center for Infectious Disease"/>
            <person name="Cuomo C."/>
            <person name="Troemel E."/>
            <person name="Young S.K."/>
            <person name="Zeng Q."/>
            <person name="Gargeya S."/>
            <person name="Fitzgerald M."/>
            <person name="Haas B."/>
            <person name="Abouelleil A."/>
            <person name="Alvarado L."/>
            <person name="Arachchi H.M."/>
            <person name="Berlin A."/>
            <person name="Chapman S.B."/>
            <person name="Gearin G."/>
            <person name="Goldberg J."/>
            <person name="Griggs A."/>
            <person name="Gujja S."/>
            <person name="Hansen M."/>
            <person name="Heiman D."/>
            <person name="Howarth C."/>
            <person name="Larimer J."/>
            <person name="Lui A."/>
            <person name="MacDonald P.J.P."/>
            <person name="McCowen C."/>
            <person name="Montmayeur A."/>
            <person name="Murphy C."/>
            <person name="Neiman D."/>
            <person name="Pearson M."/>
            <person name="Priest M."/>
            <person name="Roberts A."/>
            <person name="Saif S."/>
            <person name="Shea T."/>
            <person name="Sisk P."/>
            <person name="Stolte C."/>
            <person name="Sykes S."/>
            <person name="Wortman J."/>
            <person name="Nusbaum C."/>
            <person name="Birren B."/>
        </authorList>
    </citation>
    <scope>NUCLEOTIDE SEQUENCE</scope>
    <source>
        <strain evidence="5">ERTm3</strain>
    </source>
</reference>
<dbReference type="AlphaFoldDB" id="I3EGD9"/>
<dbReference type="GO" id="GO:0006508">
    <property type="term" value="P:proteolysis"/>
    <property type="evidence" value="ECO:0007669"/>
    <property type="project" value="UniProtKB-KW"/>
</dbReference>
<dbReference type="PANTHER" id="PTHR12378:SF7">
    <property type="entry name" value="DESUMOYLATING ISOPEPTIDASE 1"/>
    <property type="match status" value="1"/>
</dbReference>
<gene>
    <name evidence="5" type="ORF">NEQG_01730</name>
</gene>
<dbReference type="Pfam" id="PF05903">
    <property type="entry name" value="Peptidase_C97"/>
    <property type="match status" value="1"/>
</dbReference>
<evidence type="ECO:0000256" key="1">
    <source>
        <dbReference type="ARBA" id="ARBA00008140"/>
    </source>
</evidence>
<dbReference type="STRING" id="935791.I3EGD9"/>
<keyword evidence="3" id="KW-0378">Hydrolase</keyword>
<dbReference type="OrthoDB" id="21221at2759"/>
<sequence>MASVQLWVYNIGNDAALEMIRAALGVKIEGIWHTSLYVYEKEYYFMSGIRKDLPGTSPFGAPVKKIDLGDTEVTEKEFAEYLEVINDLYTEGTYHIIRHNCNHFTNEISLRLVNKQVPAYIMDVAKLFEDTPFEVFLSGITPGIQ</sequence>
<dbReference type="Proteomes" id="UP000002872">
    <property type="component" value="Unassembled WGS sequence"/>
</dbReference>
<dbReference type="HOGENOM" id="CLU_101028_0_1_1"/>
<keyword evidence="2" id="KW-0645">Protease</keyword>
<comment type="similarity">
    <text evidence="1">Belongs to the DeSI family.</text>
</comment>
<evidence type="ECO:0000313" key="6">
    <source>
        <dbReference type="Proteomes" id="UP000002872"/>
    </source>
</evidence>
<evidence type="ECO:0000256" key="3">
    <source>
        <dbReference type="ARBA" id="ARBA00022801"/>
    </source>
</evidence>
<dbReference type="InterPro" id="IPR008580">
    <property type="entry name" value="PPPDE_dom"/>
</dbReference>
<dbReference type="InParanoid" id="I3EGD9"/>
<evidence type="ECO:0000259" key="4">
    <source>
        <dbReference type="PROSITE" id="PS51858"/>
    </source>
</evidence>
<dbReference type="PANTHER" id="PTHR12378">
    <property type="entry name" value="DESUMOYLATING ISOPEPTIDASE"/>
    <property type="match status" value="1"/>
</dbReference>
<proteinExistence type="inferred from homology"/>
<dbReference type="FunCoup" id="I3EGD9">
    <property type="interactions" value="30"/>
</dbReference>
<name>I3EGD9_NEMP3</name>